<dbReference type="Pfam" id="PF02536">
    <property type="entry name" value="mTERF"/>
    <property type="match status" value="1"/>
</dbReference>
<name>A0A6J1GZE2_CUCMO</name>
<keyword evidence="2" id="KW-0805">Transcription regulation</keyword>
<evidence type="ECO:0000256" key="1">
    <source>
        <dbReference type="ARBA" id="ARBA00007692"/>
    </source>
</evidence>
<dbReference type="GO" id="GO:0006353">
    <property type="term" value="P:DNA-templated transcription termination"/>
    <property type="evidence" value="ECO:0007669"/>
    <property type="project" value="UniProtKB-KW"/>
</dbReference>
<dbReference type="Proteomes" id="UP000504609">
    <property type="component" value="Unplaced"/>
</dbReference>
<dbReference type="PANTHER" id="PTHR13068">
    <property type="entry name" value="CGI-12 PROTEIN-RELATED"/>
    <property type="match status" value="1"/>
</dbReference>
<evidence type="ECO:0000313" key="4">
    <source>
        <dbReference type="Proteomes" id="UP000504609"/>
    </source>
</evidence>
<comment type="similarity">
    <text evidence="1">Belongs to the mTERF family.</text>
</comment>
<dbReference type="SMART" id="SM00733">
    <property type="entry name" value="Mterf"/>
    <property type="match status" value="7"/>
</dbReference>
<evidence type="ECO:0000256" key="2">
    <source>
        <dbReference type="ARBA" id="ARBA00022472"/>
    </source>
</evidence>
<dbReference type="GO" id="GO:0003676">
    <property type="term" value="F:nucleic acid binding"/>
    <property type="evidence" value="ECO:0007669"/>
    <property type="project" value="InterPro"/>
</dbReference>
<dbReference type="PANTHER" id="PTHR13068:SF31">
    <property type="entry name" value="TRANSCRIPTION TERMINATION FACTOR MTERF2, CHLOROPLASTIC-LIKE"/>
    <property type="match status" value="1"/>
</dbReference>
<dbReference type="Gene3D" id="1.25.70.10">
    <property type="entry name" value="Transcription termination factor 3, mitochondrial"/>
    <property type="match status" value="1"/>
</dbReference>
<dbReference type="InterPro" id="IPR003690">
    <property type="entry name" value="MTERF"/>
</dbReference>
<organism evidence="4 5">
    <name type="scientific">Cucurbita moschata</name>
    <name type="common">Winter crookneck squash</name>
    <name type="synonym">Cucurbita pepo var. moschata</name>
    <dbReference type="NCBI Taxonomy" id="3662"/>
    <lineage>
        <taxon>Eukaryota</taxon>
        <taxon>Viridiplantae</taxon>
        <taxon>Streptophyta</taxon>
        <taxon>Embryophyta</taxon>
        <taxon>Tracheophyta</taxon>
        <taxon>Spermatophyta</taxon>
        <taxon>Magnoliopsida</taxon>
        <taxon>eudicotyledons</taxon>
        <taxon>Gunneridae</taxon>
        <taxon>Pentapetalae</taxon>
        <taxon>rosids</taxon>
        <taxon>fabids</taxon>
        <taxon>Cucurbitales</taxon>
        <taxon>Cucurbitaceae</taxon>
        <taxon>Cucurbiteae</taxon>
        <taxon>Cucurbita</taxon>
    </lineage>
</organism>
<dbReference type="InterPro" id="IPR038538">
    <property type="entry name" value="MTERF_sf"/>
</dbReference>
<dbReference type="FunFam" id="1.25.70.10:FF:000001">
    <property type="entry name" value="Mitochondrial transcription termination factor-like"/>
    <property type="match status" value="1"/>
</dbReference>
<keyword evidence="3" id="KW-0809">Transit peptide</keyword>
<protein>
    <submittedName>
        <fullName evidence="5">Transcription termination factor MTERF5, chloroplastic-like</fullName>
    </submittedName>
</protein>
<evidence type="ECO:0000256" key="3">
    <source>
        <dbReference type="ARBA" id="ARBA00022946"/>
    </source>
</evidence>
<sequence length="373" mass="41999">MSKISSKFLLYFIQNRFVNTASSSTLPSASVSTIEFLKNSCGLAPGSPSSAGRKLQFDEKSAKKYEAVLGFLKSYGFENSQIAKLIAKQPSILQSRVCNNLKPKFEFLEDIGFVGPLLPKVILLDPSILQRGLDSHLKPSFCFIKEMLGSDEQANVAILRSSWLLTSNLKGVMQSNVNVLLGEGVPSRNISKLIGQQPRTIMHKVDRVVCAVKKIKELGIEPQTCMFVRALRVVMSMNDTTWKKKINVLKSLGWSEKEILTAFKKDPYCLACSEEKMRAVADFCLNTAKLDPETVISNPKFFMYGLDKWLRPRFKVVEVLKVKKLIKNTKIAWLLLLDERIFVKNYVLKHLDEVPDLMDIFRGNAAAESRPVL</sequence>
<keyword evidence="2" id="KW-0804">Transcription</keyword>
<gene>
    <name evidence="5" type="primary">LOC111458618</name>
</gene>
<keyword evidence="4" id="KW-1185">Reference proteome</keyword>
<dbReference type="GeneID" id="111458618"/>
<evidence type="ECO:0000313" key="5">
    <source>
        <dbReference type="RefSeq" id="XP_022957148.1"/>
    </source>
</evidence>
<reference evidence="5" key="1">
    <citation type="submission" date="2025-08" db="UniProtKB">
        <authorList>
            <consortium name="RefSeq"/>
        </authorList>
    </citation>
    <scope>IDENTIFICATION</scope>
    <source>
        <tissue evidence="5">Young leaves</tissue>
    </source>
</reference>
<dbReference type="KEGG" id="cmos:111458618"/>
<dbReference type="AlphaFoldDB" id="A0A6J1GZE2"/>
<accession>A0A6J1GZE2</accession>
<dbReference type="RefSeq" id="XP_022957148.1">
    <property type="nucleotide sequence ID" value="XM_023101380.1"/>
</dbReference>
<keyword evidence="2" id="KW-0806">Transcription termination</keyword>
<proteinExistence type="inferred from homology"/>